<evidence type="ECO:0000313" key="4">
    <source>
        <dbReference type="Proteomes" id="UP000216339"/>
    </source>
</evidence>
<dbReference type="OrthoDB" id="9814425at2"/>
<dbReference type="AlphaFoldDB" id="A0A271IW23"/>
<gene>
    <name evidence="3" type="ORF">BSZ37_02815</name>
</gene>
<keyword evidence="4" id="KW-1185">Reference proteome</keyword>
<protein>
    <recommendedName>
        <fullName evidence="2">DUF4440 domain-containing protein</fullName>
    </recommendedName>
</protein>
<dbReference type="PROSITE" id="PS51257">
    <property type="entry name" value="PROKAR_LIPOPROTEIN"/>
    <property type="match status" value="1"/>
</dbReference>
<evidence type="ECO:0000259" key="2">
    <source>
        <dbReference type="Pfam" id="PF14534"/>
    </source>
</evidence>
<feature type="domain" description="DUF4440" evidence="2">
    <location>
        <begin position="55"/>
        <end position="154"/>
    </location>
</feature>
<dbReference type="EMBL" id="MQWD01000001">
    <property type="protein sequence ID" value="PAP75451.1"/>
    <property type="molecule type" value="Genomic_DNA"/>
</dbReference>
<dbReference type="Pfam" id="PF14534">
    <property type="entry name" value="DUF4440"/>
    <property type="match status" value="1"/>
</dbReference>
<keyword evidence="1" id="KW-0732">Signal</keyword>
<dbReference type="Gene3D" id="3.10.450.50">
    <property type="match status" value="1"/>
</dbReference>
<evidence type="ECO:0000256" key="1">
    <source>
        <dbReference type="SAM" id="SignalP"/>
    </source>
</evidence>
<feature type="chain" id="PRO_5012831663" description="DUF4440 domain-containing protein" evidence="1">
    <location>
        <begin position="22"/>
        <end position="160"/>
    </location>
</feature>
<sequence length="160" mass="16511">MISRSASIVLLALALALTLGACQPDPQTNAEAVAVDLAAEREAVMAPERESSAMYGRGDVDGIAALLADESVLPAPVRPPTVGRDSVVAATRALLAAEAADGVSVSWEPVDAVVSPSGDMAFDWGRAATTLADGSVVEGSYLVVWTREDGEWKVAADLFN</sequence>
<comment type="caution">
    <text evidence="3">The sequence shown here is derived from an EMBL/GenBank/DDBJ whole genome shotgun (WGS) entry which is preliminary data.</text>
</comment>
<organism evidence="3 4">
    <name type="scientific">Rubrivirga marina</name>
    <dbReference type="NCBI Taxonomy" id="1196024"/>
    <lineage>
        <taxon>Bacteria</taxon>
        <taxon>Pseudomonadati</taxon>
        <taxon>Rhodothermota</taxon>
        <taxon>Rhodothermia</taxon>
        <taxon>Rhodothermales</taxon>
        <taxon>Rubricoccaceae</taxon>
        <taxon>Rubrivirga</taxon>
    </lineage>
</organism>
<reference evidence="3 4" key="1">
    <citation type="submission" date="2016-11" db="EMBL/GenBank/DDBJ databases">
        <title>Study of marine rhodopsin-containing bacteria.</title>
        <authorList>
            <person name="Yoshizawa S."/>
            <person name="Kumagai Y."/>
            <person name="Kogure K."/>
        </authorList>
    </citation>
    <scope>NUCLEOTIDE SEQUENCE [LARGE SCALE GENOMIC DNA]</scope>
    <source>
        <strain evidence="3 4">SAORIC-28</strain>
    </source>
</reference>
<accession>A0A271IW23</accession>
<dbReference type="InterPro" id="IPR027843">
    <property type="entry name" value="DUF4440"/>
</dbReference>
<dbReference type="SUPFAM" id="SSF54427">
    <property type="entry name" value="NTF2-like"/>
    <property type="match status" value="1"/>
</dbReference>
<dbReference type="InterPro" id="IPR032710">
    <property type="entry name" value="NTF2-like_dom_sf"/>
</dbReference>
<dbReference type="Proteomes" id="UP000216339">
    <property type="component" value="Unassembled WGS sequence"/>
</dbReference>
<proteinExistence type="predicted"/>
<feature type="signal peptide" evidence="1">
    <location>
        <begin position="1"/>
        <end position="21"/>
    </location>
</feature>
<name>A0A271IW23_9BACT</name>
<evidence type="ECO:0000313" key="3">
    <source>
        <dbReference type="EMBL" id="PAP75451.1"/>
    </source>
</evidence>
<dbReference type="RefSeq" id="WP_143537542.1">
    <property type="nucleotide sequence ID" value="NZ_MQWD01000001.1"/>
</dbReference>